<sequence length="83" mass="8820">MGGGRRCPGRESAGGGREQLFLARPPGKGERVEGRQGRKRRIFSGASVLSGEGSLCASKEGWMSTKKGDEGILEENGVMCDCF</sequence>
<keyword evidence="3" id="KW-1185">Reference proteome</keyword>
<evidence type="ECO:0000313" key="3">
    <source>
        <dbReference type="Proteomes" id="UP001054837"/>
    </source>
</evidence>
<accession>A0AAV4S819</accession>
<evidence type="ECO:0000256" key="1">
    <source>
        <dbReference type="SAM" id="MobiDB-lite"/>
    </source>
</evidence>
<dbReference type="AlphaFoldDB" id="A0AAV4S819"/>
<feature type="compositionally biased region" description="Gly residues" evidence="1">
    <location>
        <begin position="1"/>
        <end position="17"/>
    </location>
</feature>
<organism evidence="2 3">
    <name type="scientific">Caerostris darwini</name>
    <dbReference type="NCBI Taxonomy" id="1538125"/>
    <lineage>
        <taxon>Eukaryota</taxon>
        <taxon>Metazoa</taxon>
        <taxon>Ecdysozoa</taxon>
        <taxon>Arthropoda</taxon>
        <taxon>Chelicerata</taxon>
        <taxon>Arachnida</taxon>
        <taxon>Araneae</taxon>
        <taxon>Araneomorphae</taxon>
        <taxon>Entelegynae</taxon>
        <taxon>Araneoidea</taxon>
        <taxon>Araneidae</taxon>
        <taxon>Caerostris</taxon>
    </lineage>
</organism>
<name>A0AAV4S819_9ARAC</name>
<protein>
    <submittedName>
        <fullName evidence="2">Uncharacterized protein</fullName>
    </submittedName>
</protein>
<evidence type="ECO:0000313" key="2">
    <source>
        <dbReference type="EMBL" id="GIY28751.1"/>
    </source>
</evidence>
<proteinExistence type="predicted"/>
<reference evidence="2 3" key="1">
    <citation type="submission" date="2021-06" db="EMBL/GenBank/DDBJ databases">
        <title>Caerostris darwini draft genome.</title>
        <authorList>
            <person name="Kono N."/>
            <person name="Arakawa K."/>
        </authorList>
    </citation>
    <scope>NUCLEOTIDE SEQUENCE [LARGE SCALE GENOMIC DNA]</scope>
</reference>
<dbReference type="EMBL" id="BPLQ01007213">
    <property type="protein sequence ID" value="GIY28751.1"/>
    <property type="molecule type" value="Genomic_DNA"/>
</dbReference>
<gene>
    <name evidence="2" type="ORF">CDAR_375781</name>
</gene>
<feature type="compositionally biased region" description="Basic and acidic residues" evidence="1">
    <location>
        <begin position="27"/>
        <end position="36"/>
    </location>
</feature>
<feature type="region of interest" description="Disordered" evidence="1">
    <location>
        <begin position="1"/>
        <end position="37"/>
    </location>
</feature>
<comment type="caution">
    <text evidence="2">The sequence shown here is derived from an EMBL/GenBank/DDBJ whole genome shotgun (WGS) entry which is preliminary data.</text>
</comment>
<dbReference type="Proteomes" id="UP001054837">
    <property type="component" value="Unassembled WGS sequence"/>
</dbReference>